<feature type="repeat" description="PPR" evidence="5">
    <location>
        <begin position="1528"/>
        <end position="1562"/>
    </location>
</feature>
<feature type="compositionally biased region" description="Low complexity" evidence="6">
    <location>
        <begin position="343"/>
        <end position="357"/>
    </location>
</feature>
<dbReference type="EMBL" id="PUHQ01000092">
    <property type="protein sequence ID" value="KAG0656752.1"/>
    <property type="molecule type" value="Genomic_DNA"/>
</dbReference>
<comment type="function">
    <text evidence="3">Regulates mitochondrial small subunit maturation by controlling 15S rRNA 5'-end processing. Localizes to the 5' precursor of the 15S rRNA in a position that is subsequently occupied by mS47 in the mature yeast mtSSU. Uses structure and sequence-specific RNA recognition, binding to a single-stranded region of the precursor and specifically recognizing bases -6 to -1. The exchange of Ccm1 for mS47 is coupled to the irreversible removal of precursor rRNA that is accompanied by conformational changes of the mitoribosomal proteins uS5m and mS26. These conformational changes signal completion of 5'-end rRNA processing through protection of the mature 5'-end of the 15S rRNA and stabilization of mS47. The removal of the 5' precursor together with the dissociation of Ccm1 may be catalyzed by the 5'-3' exoribonuclease Pet127. Involved in the specific removal of group I introns in mitochondrial encoded transcripts.</text>
</comment>
<accession>A0A9P6VW95</accession>
<dbReference type="Pfam" id="PF13812">
    <property type="entry name" value="PPR_3"/>
    <property type="match status" value="1"/>
</dbReference>
<feature type="region of interest" description="Disordered" evidence="6">
    <location>
        <begin position="74"/>
        <end position="121"/>
    </location>
</feature>
<feature type="compositionally biased region" description="Basic residues" evidence="6">
    <location>
        <begin position="371"/>
        <end position="382"/>
    </location>
</feature>
<comment type="similarity">
    <text evidence="1">Belongs to the CCM1 family.</text>
</comment>
<sequence>MVVSLSGKLTHLAHSLRHGSHSLRNAFPTTANPGFDFTSNVFGTVSNAATNSGGAGAASAIAAGALGAGAGAAASAGSGGATGGSGGASSKAGSWGTNWGFQTGKSVTQGQAAQTDSQLQDEADDLRTLAASTKGGRSTILRPVATRVTSTSASSSGLIFRSRKGSVSSNSGSLDGTELLRAEEAGLSHVRLSSVEMQRRYHSAFAQGLLPTREELEADEMDAMMLADADSVSEADRVSGPADVLRSGRRASISNRPTMTLASPFVITTPPAVTPARASTNSSSSIRQVHTSTPPEQPSASDHIISSSGADLVASTSSSAAPTFSSPRPPSPTFPRHRRNSTSAVPSPSSVASGSGSAIDLPPRSSTRPVQKNRRLKIRRDKGSKVGAEASRAKAELGSFGWEKSTRVQEGLDNPEASDRLNAILAAEKTGKINLVERAVQQYLAHREIWNTATHNAAIAAIYRTRKPNDPLDRIVLLYNQLFDHGALHPNRASYEHVITAFCTRDKEVRESISYLERRIAKRELVNRARGPWHVGFDAAQEDRSGEADERLLNERERERLAQLRGPQSDYFTPAHEIFQALGKLGDRLHPHVVQSLLVAAAERGQVDTALALFERLEKSAFQKAGYMGYEALVRMYGSVEKDAGLVREVFEAYLAARAKGDIVLPRTGDRFAPTTGYRTRTIKHGYDVEPEFVETRVQSINADERIWQAAILALFEAGDASGAVALVEKLLVALNSGDALPNGYPARLSQRIVQSVVRGFLAQGDEASARTWFDRIATAPGSKEVVSPAFCGMTLSRAVEADMTDFSNHVYRVMLGRTGRDLSLRVADFALVVDQNLASAWAAKSAAEREKALDAIVEFRSGFEAATKAGRLEEGHGIDYAASTGLLSRICTGMGGFGRFDQATATFAELANLVRTVMRRTPDDEELARQQTKRTRRDWVTRITDVATGTLGYRRAASFTGPAQLERQTQERPSLHEAIKVVGWTNKLRHVVRWAPRMDHCIAVTEAYILTRQEQDVAPQLTGDEWYVAVEAFAHVSALVRRGTKLDFAFPGFDLVFDDFCASGVEIPVGFDTYDYSALEQALHAGGLHPARVRDIVAVLNHQSSVDTPEHQGLAASLTGKEGFQPEVTTPADEVASLASESVGAATSATPHTPASEPARLPTPPPSPPSYLPAAATAPPPSTIDVFDRVLSKHLEDLAYNGKSMQAFALAQQAAIKGSFAHPDSYGRVIEALGRQHRVDEVRKVYLIAYQALTAMSHKPDEQSVAWVMLEDRMIVALGQAGALVDVGHHRDRLLQAGCAPSADAYAAMILNMRDTTDDAAVALTLFEESQRLNVRPNVYLFNTLISKLSRARRAKEALEYFELMKQFGLRPSSITYGAIINACCKTGDDVSADYLFKEMVSHPEFKPRVPPYNTMIQFYTSVKPSRERALFYYDQLLRAKVPPTAHTYKLLLDAYGGIGEPDLDSMQRIFTRLVNDKHVSVSGAHWAAMINAYGTVAKKLDRTLAIFDSIRDHPTSRGNPNGPQPDAVVYEALFSALIVNGRPDLCDRYLDEMRARNVRMTAYVANNLIKAYSTLGQLDRARAIFFALADPPSGVASAGNHPVDRHPKHHHQGTGTNSTTTTTTTTSVDVPTYREPSTYEAMIRAELGAHEPLRAREVLAMAEQRAFPPAVIARIQKLLAAEGMEVLPLQQYVELEQQQQPYLA</sequence>
<organism evidence="7 8">
    <name type="scientific">Rhodotorula mucilaginosa</name>
    <name type="common">Yeast</name>
    <name type="synonym">Rhodotorula rubra</name>
    <dbReference type="NCBI Taxonomy" id="5537"/>
    <lineage>
        <taxon>Eukaryota</taxon>
        <taxon>Fungi</taxon>
        <taxon>Dikarya</taxon>
        <taxon>Basidiomycota</taxon>
        <taxon>Pucciniomycotina</taxon>
        <taxon>Microbotryomycetes</taxon>
        <taxon>Sporidiobolales</taxon>
        <taxon>Sporidiobolaceae</taxon>
        <taxon>Rhodotorula</taxon>
    </lineage>
</organism>
<dbReference type="InterPro" id="IPR002885">
    <property type="entry name" value="PPR_rpt"/>
</dbReference>
<feature type="compositionally biased region" description="Low complexity" evidence="6">
    <location>
        <begin position="314"/>
        <end position="326"/>
    </location>
</feature>
<evidence type="ECO:0000256" key="6">
    <source>
        <dbReference type="SAM" id="MobiDB-lite"/>
    </source>
</evidence>
<feature type="repeat" description="PPR" evidence="5">
    <location>
        <begin position="1339"/>
        <end position="1373"/>
    </location>
</feature>
<evidence type="ECO:0000313" key="8">
    <source>
        <dbReference type="Proteomes" id="UP000777482"/>
    </source>
</evidence>
<evidence type="ECO:0000256" key="1">
    <source>
        <dbReference type="ARBA" id="ARBA00006192"/>
    </source>
</evidence>
<feature type="region of interest" description="Disordered" evidence="6">
    <location>
        <begin position="1137"/>
        <end position="1179"/>
    </location>
</feature>
<protein>
    <recommendedName>
        <fullName evidence="9">Pentatricopeptide repeat protein</fullName>
    </recommendedName>
</protein>
<evidence type="ECO:0000313" key="7">
    <source>
        <dbReference type="EMBL" id="KAG0656752.1"/>
    </source>
</evidence>
<feature type="repeat" description="PPR" evidence="5">
    <location>
        <begin position="1374"/>
        <end position="1404"/>
    </location>
</feature>
<dbReference type="Proteomes" id="UP000777482">
    <property type="component" value="Unassembled WGS sequence"/>
</dbReference>
<dbReference type="OrthoDB" id="411857at2759"/>
<dbReference type="PANTHER" id="PTHR47447:SF17">
    <property type="entry name" value="OS12G0638900 PROTEIN"/>
    <property type="match status" value="1"/>
</dbReference>
<reference evidence="7 8" key="1">
    <citation type="submission" date="2020-11" db="EMBL/GenBank/DDBJ databases">
        <title>Kefir isolates.</title>
        <authorList>
            <person name="Marcisauskas S."/>
            <person name="Kim Y."/>
            <person name="Blasche S."/>
        </authorList>
    </citation>
    <scope>NUCLEOTIDE SEQUENCE [LARGE SCALE GENOMIC DNA]</scope>
    <source>
        <strain evidence="7 8">KR</strain>
    </source>
</reference>
<evidence type="ECO:0000256" key="3">
    <source>
        <dbReference type="ARBA" id="ARBA00044493"/>
    </source>
</evidence>
<name>A0A9P6VW95_RHOMI</name>
<feature type="region of interest" description="Disordered" evidence="6">
    <location>
        <begin position="271"/>
        <end position="390"/>
    </location>
</feature>
<proteinExistence type="inferred from homology"/>
<feature type="compositionally biased region" description="Polar residues" evidence="6">
    <location>
        <begin position="95"/>
        <end position="118"/>
    </location>
</feature>
<feature type="region of interest" description="Disordered" evidence="6">
    <location>
        <begin position="1598"/>
        <end position="1632"/>
    </location>
</feature>
<feature type="compositionally biased region" description="Low complexity" evidence="6">
    <location>
        <begin position="1615"/>
        <end position="1629"/>
    </location>
</feature>
<evidence type="ECO:0008006" key="9">
    <source>
        <dbReference type="Google" id="ProtNLM"/>
    </source>
</evidence>
<dbReference type="PROSITE" id="PS51375">
    <property type="entry name" value="PPR"/>
    <property type="match status" value="3"/>
</dbReference>
<keyword evidence="2" id="KW-0677">Repeat</keyword>
<feature type="compositionally biased region" description="Gly residues" evidence="6">
    <location>
        <begin position="77"/>
        <end position="87"/>
    </location>
</feature>
<comment type="caution">
    <text evidence="7">The sequence shown here is derived from an EMBL/GenBank/DDBJ whole genome shotgun (WGS) entry which is preliminary data.</text>
</comment>
<comment type="subunit">
    <text evidence="4">Binds to mitochondrial small subunit 15S rRNA.</text>
</comment>
<feature type="compositionally biased region" description="Polar residues" evidence="6">
    <location>
        <begin position="277"/>
        <end position="309"/>
    </location>
</feature>
<evidence type="ECO:0000256" key="5">
    <source>
        <dbReference type="PROSITE-ProRule" id="PRU00708"/>
    </source>
</evidence>
<dbReference type="PANTHER" id="PTHR47447">
    <property type="entry name" value="OS03G0856100 PROTEIN"/>
    <property type="match status" value="1"/>
</dbReference>
<dbReference type="Gene3D" id="1.25.40.10">
    <property type="entry name" value="Tetratricopeptide repeat domain"/>
    <property type="match status" value="3"/>
</dbReference>
<dbReference type="NCBIfam" id="TIGR00756">
    <property type="entry name" value="PPR"/>
    <property type="match status" value="2"/>
</dbReference>
<dbReference type="InterPro" id="IPR011990">
    <property type="entry name" value="TPR-like_helical_dom_sf"/>
</dbReference>
<feature type="compositionally biased region" description="Pro residues" evidence="6">
    <location>
        <begin position="1162"/>
        <end position="1172"/>
    </location>
</feature>
<dbReference type="Pfam" id="PF01535">
    <property type="entry name" value="PPR"/>
    <property type="match status" value="1"/>
</dbReference>
<evidence type="ECO:0000256" key="2">
    <source>
        <dbReference type="ARBA" id="ARBA00022737"/>
    </source>
</evidence>
<feature type="compositionally biased region" description="Low complexity" evidence="6">
    <location>
        <begin position="1146"/>
        <end position="1161"/>
    </location>
</feature>
<gene>
    <name evidence="7" type="ORF">C6P46_006958</name>
</gene>
<evidence type="ECO:0000256" key="4">
    <source>
        <dbReference type="ARBA" id="ARBA00044511"/>
    </source>
</evidence>
<keyword evidence="8" id="KW-1185">Reference proteome</keyword>